<proteinExistence type="predicted"/>
<dbReference type="InParanoid" id="A0A5C3PQ77"/>
<evidence type="ECO:0000313" key="2">
    <source>
        <dbReference type="Proteomes" id="UP000308197"/>
    </source>
</evidence>
<gene>
    <name evidence="1" type="ORF">K466DRAFT_582396</name>
</gene>
<keyword evidence="2" id="KW-1185">Reference proteome</keyword>
<protein>
    <submittedName>
        <fullName evidence="1">Uncharacterized protein</fullName>
    </submittedName>
</protein>
<sequence>MRSPRNPSVIHASDAPNSHARHARCSRLSYSRSTQDYRCGRYAAWLYSYRNHALLSTGSGAERKQEAQEAPRSCSRGVMTSTYMKVVTWAAESSVRRQPRPLKCVDGGRAACQLHVYQSRCRRHALFLAVLQRFSCIRHTERLHTRSWARGYSESPSVIIHHAAQAVFSPSRTLLTREAILRSRSPHTGGFLSVSA</sequence>
<reference evidence="1 2" key="1">
    <citation type="journal article" date="2019" name="Nat. Ecol. Evol.">
        <title>Megaphylogeny resolves global patterns of mushroom evolution.</title>
        <authorList>
            <person name="Varga T."/>
            <person name="Krizsan K."/>
            <person name="Foldi C."/>
            <person name="Dima B."/>
            <person name="Sanchez-Garcia M."/>
            <person name="Sanchez-Ramirez S."/>
            <person name="Szollosi G.J."/>
            <person name="Szarkandi J.G."/>
            <person name="Papp V."/>
            <person name="Albert L."/>
            <person name="Andreopoulos W."/>
            <person name="Angelini C."/>
            <person name="Antonin V."/>
            <person name="Barry K.W."/>
            <person name="Bougher N.L."/>
            <person name="Buchanan P."/>
            <person name="Buyck B."/>
            <person name="Bense V."/>
            <person name="Catcheside P."/>
            <person name="Chovatia M."/>
            <person name="Cooper J."/>
            <person name="Damon W."/>
            <person name="Desjardin D."/>
            <person name="Finy P."/>
            <person name="Geml J."/>
            <person name="Haridas S."/>
            <person name="Hughes K."/>
            <person name="Justo A."/>
            <person name="Karasinski D."/>
            <person name="Kautmanova I."/>
            <person name="Kiss B."/>
            <person name="Kocsube S."/>
            <person name="Kotiranta H."/>
            <person name="LaButti K.M."/>
            <person name="Lechner B.E."/>
            <person name="Liimatainen K."/>
            <person name="Lipzen A."/>
            <person name="Lukacs Z."/>
            <person name="Mihaltcheva S."/>
            <person name="Morgado L.N."/>
            <person name="Niskanen T."/>
            <person name="Noordeloos M.E."/>
            <person name="Ohm R.A."/>
            <person name="Ortiz-Santana B."/>
            <person name="Ovrebo C."/>
            <person name="Racz N."/>
            <person name="Riley R."/>
            <person name="Savchenko A."/>
            <person name="Shiryaev A."/>
            <person name="Soop K."/>
            <person name="Spirin V."/>
            <person name="Szebenyi C."/>
            <person name="Tomsovsky M."/>
            <person name="Tulloss R.E."/>
            <person name="Uehling J."/>
            <person name="Grigoriev I.V."/>
            <person name="Vagvolgyi C."/>
            <person name="Papp T."/>
            <person name="Martin F.M."/>
            <person name="Miettinen O."/>
            <person name="Hibbett D.S."/>
            <person name="Nagy L.G."/>
        </authorList>
    </citation>
    <scope>NUCLEOTIDE SEQUENCE [LARGE SCALE GENOMIC DNA]</scope>
    <source>
        <strain evidence="1 2">HHB13444</strain>
    </source>
</reference>
<name>A0A5C3PQ77_9APHY</name>
<dbReference type="EMBL" id="ML211009">
    <property type="protein sequence ID" value="TFK91895.1"/>
    <property type="molecule type" value="Genomic_DNA"/>
</dbReference>
<feature type="non-terminal residue" evidence="1">
    <location>
        <position position="196"/>
    </location>
</feature>
<dbReference type="Proteomes" id="UP000308197">
    <property type="component" value="Unassembled WGS sequence"/>
</dbReference>
<accession>A0A5C3PQ77</accession>
<organism evidence="1 2">
    <name type="scientific">Polyporus arcularius HHB13444</name>
    <dbReference type="NCBI Taxonomy" id="1314778"/>
    <lineage>
        <taxon>Eukaryota</taxon>
        <taxon>Fungi</taxon>
        <taxon>Dikarya</taxon>
        <taxon>Basidiomycota</taxon>
        <taxon>Agaricomycotina</taxon>
        <taxon>Agaricomycetes</taxon>
        <taxon>Polyporales</taxon>
        <taxon>Polyporaceae</taxon>
        <taxon>Polyporus</taxon>
    </lineage>
</organism>
<evidence type="ECO:0000313" key="1">
    <source>
        <dbReference type="EMBL" id="TFK91895.1"/>
    </source>
</evidence>
<dbReference type="AlphaFoldDB" id="A0A5C3PQ77"/>